<accession>A0ABX6QE16</accession>
<dbReference type="Proteomes" id="UP000509327">
    <property type="component" value="Chromosome"/>
</dbReference>
<organism evidence="1 2">
    <name type="scientific">Paenibacillus barcinonensis</name>
    <dbReference type="NCBI Taxonomy" id="198119"/>
    <lineage>
        <taxon>Bacteria</taxon>
        <taxon>Bacillati</taxon>
        <taxon>Bacillota</taxon>
        <taxon>Bacilli</taxon>
        <taxon>Bacillales</taxon>
        <taxon>Paenibacillaceae</taxon>
        <taxon>Paenibacillus</taxon>
    </lineage>
</organism>
<reference evidence="1 2" key="1">
    <citation type="submission" date="2020-06" db="EMBL/GenBank/DDBJ databases">
        <title>Complete genome of Paenibacillus barcinonensis KACC11450.</title>
        <authorList>
            <person name="Kim M."/>
            <person name="Park Y.-J."/>
            <person name="Shin J.-H."/>
        </authorList>
    </citation>
    <scope>NUCLEOTIDE SEQUENCE [LARGE SCALE GENOMIC DNA]</scope>
    <source>
        <strain evidence="1 2">KACC11450</strain>
    </source>
</reference>
<gene>
    <name evidence="1" type="ORF">HUB98_15635</name>
</gene>
<dbReference type="EMBL" id="CP054614">
    <property type="protein sequence ID" value="QKS60172.1"/>
    <property type="molecule type" value="Genomic_DNA"/>
</dbReference>
<name>A0ABX6QE16_PAEBA</name>
<proteinExistence type="predicted"/>
<evidence type="ECO:0000313" key="2">
    <source>
        <dbReference type="Proteomes" id="UP000509327"/>
    </source>
</evidence>
<protein>
    <submittedName>
        <fullName evidence="1">Uncharacterized protein</fullName>
    </submittedName>
</protein>
<sequence>MTERHFKDQDILDRAEAISIDYLKSMYKLGVTITKKEMMPKMAMSWVTVYGYVKGHKEQTFSVSINYETNQKESFMYSQQLKKVLQAEGRLQ</sequence>
<evidence type="ECO:0000313" key="1">
    <source>
        <dbReference type="EMBL" id="QKS60172.1"/>
    </source>
</evidence>
<keyword evidence="2" id="KW-1185">Reference proteome</keyword>